<organism evidence="2 3">
    <name type="scientific">Callipepla squamata</name>
    <name type="common">Scaled quail</name>
    <dbReference type="NCBI Taxonomy" id="9009"/>
    <lineage>
        <taxon>Eukaryota</taxon>
        <taxon>Metazoa</taxon>
        <taxon>Chordata</taxon>
        <taxon>Craniata</taxon>
        <taxon>Vertebrata</taxon>
        <taxon>Euteleostomi</taxon>
        <taxon>Archelosauria</taxon>
        <taxon>Archosauria</taxon>
        <taxon>Dinosauria</taxon>
        <taxon>Saurischia</taxon>
        <taxon>Theropoda</taxon>
        <taxon>Coelurosauria</taxon>
        <taxon>Aves</taxon>
        <taxon>Neognathae</taxon>
        <taxon>Galloanserae</taxon>
        <taxon>Galliformes</taxon>
        <taxon>Odontophoridae</taxon>
        <taxon>Callipepla</taxon>
    </lineage>
</organism>
<accession>A0A226MF18</accession>
<dbReference type="AlphaFoldDB" id="A0A226MF18"/>
<sequence>MPAIRLLPGQHQLGAWDILSFLSCRFYMLRARLHPGVMLLAPAPLYTAHLGAVPKRRANVKGKQKNVVLEKIDLKRNVGQASVQPRASSHCSPTPCLLTTLVPPHPRAGSGPQDLGPSQRTLATRVQQDRTQGDRDHITDLQDHITDPIMDLITDPTTDLQDHTPEGRLHHRTLEDRLHRMLKLQLLHW</sequence>
<protein>
    <submittedName>
        <fullName evidence="2">Uncharacterized protein</fullName>
    </submittedName>
</protein>
<feature type="region of interest" description="Disordered" evidence="1">
    <location>
        <begin position="103"/>
        <end position="136"/>
    </location>
</feature>
<evidence type="ECO:0000256" key="1">
    <source>
        <dbReference type="SAM" id="MobiDB-lite"/>
    </source>
</evidence>
<evidence type="ECO:0000313" key="2">
    <source>
        <dbReference type="EMBL" id="OXB53609.1"/>
    </source>
</evidence>
<feature type="compositionally biased region" description="Polar residues" evidence="1">
    <location>
        <begin position="116"/>
        <end position="126"/>
    </location>
</feature>
<name>A0A226MF18_CALSU</name>
<proteinExistence type="predicted"/>
<dbReference type="OrthoDB" id="10627789at2759"/>
<feature type="compositionally biased region" description="Basic and acidic residues" evidence="1">
    <location>
        <begin position="127"/>
        <end position="136"/>
    </location>
</feature>
<dbReference type="Proteomes" id="UP000198323">
    <property type="component" value="Unassembled WGS sequence"/>
</dbReference>
<dbReference type="EMBL" id="MCFN01001131">
    <property type="protein sequence ID" value="OXB53609.1"/>
    <property type="molecule type" value="Genomic_DNA"/>
</dbReference>
<reference evidence="2 3" key="1">
    <citation type="submission" date="2016-07" db="EMBL/GenBank/DDBJ databases">
        <title>Disparate Historic Effective Population Sizes Predicted by Modern Levels of Genome Diversity for the Scaled Quail (Callipepla squamata) and the Northern Bobwhite (Colinus virginianus): Inferences from First and Second Generation Draft Genome Assemblies for Sympatric New World Quail.</title>
        <authorList>
            <person name="Oldeschulte D.L."/>
            <person name="Halley Y.A."/>
            <person name="Bhattarai E.K."/>
            <person name="Brashear W.A."/>
            <person name="Hill J."/>
            <person name="Metz R.P."/>
            <person name="Johnson C.D."/>
            <person name="Rollins D."/>
            <person name="Peterson M.J."/>
            <person name="Bickhart D.M."/>
            <person name="Decker J.E."/>
            <person name="Seabury C.M."/>
        </authorList>
    </citation>
    <scope>NUCLEOTIDE SEQUENCE [LARGE SCALE GENOMIC DNA]</scope>
    <source>
        <strain evidence="2 3">Texas</strain>
        <tissue evidence="2">Leg muscle</tissue>
    </source>
</reference>
<keyword evidence="3" id="KW-1185">Reference proteome</keyword>
<comment type="caution">
    <text evidence="2">The sequence shown here is derived from an EMBL/GenBank/DDBJ whole genome shotgun (WGS) entry which is preliminary data.</text>
</comment>
<gene>
    <name evidence="2" type="ORF">ASZ78_001307</name>
</gene>
<evidence type="ECO:0000313" key="3">
    <source>
        <dbReference type="Proteomes" id="UP000198323"/>
    </source>
</evidence>